<comment type="caution">
    <text evidence="4">The sequence shown here is derived from an EMBL/GenBank/DDBJ whole genome shotgun (WGS) entry which is preliminary data.</text>
</comment>
<feature type="domain" description="DUF6996" evidence="1">
    <location>
        <begin position="1"/>
        <end position="63"/>
    </location>
</feature>
<reference evidence="4 5" key="1">
    <citation type="submission" date="2018-02" db="EMBL/GenBank/DDBJ databases">
        <title>Complete genome sequencing of Faecalibacterium prausnitzii strains isolated from the human gut.</title>
        <authorList>
            <person name="Fitzgerald B.C."/>
            <person name="Shkoporov A.N."/>
            <person name="Ross P.R."/>
            <person name="Hill C."/>
        </authorList>
    </citation>
    <scope>NUCLEOTIDE SEQUENCE [LARGE SCALE GENOMIC DNA]</scope>
    <source>
        <strain evidence="4 5">APC942/32-1</strain>
    </source>
</reference>
<dbReference type="InterPro" id="IPR054266">
    <property type="entry name" value="DUF6997"/>
</dbReference>
<dbReference type="Pfam" id="PF22518">
    <property type="entry name" value="DUF6997"/>
    <property type="match status" value="1"/>
</dbReference>
<protein>
    <submittedName>
        <fullName evidence="4">Transcriptional regulator</fullName>
    </submittedName>
</protein>
<dbReference type="Pfam" id="PF22515">
    <property type="entry name" value="DUF6996"/>
    <property type="match status" value="1"/>
</dbReference>
<organism evidence="4 5">
    <name type="scientific">Faecalibacterium prausnitzii</name>
    <dbReference type="NCBI Taxonomy" id="853"/>
    <lineage>
        <taxon>Bacteria</taxon>
        <taxon>Bacillati</taxon>
        <taxon>Bacillota</taxon>
        <taxon>Clostridia</taxon>
        <taxon>Eubacteriales</taxon>
        <taxon>Oscillospiraceae</taxon>
        <taxon>Faecalibacterium</taxon>
    </lineage>
</organism>
<feature type="domain" description="DUF7226" evidence="3">
    <location>
        <begin position="274"/>
        <end position="412"/>
    </location>
</feature>
<accession>A0A329U098</accession>
<evidence type="ECO:0000313" key="5">
    <source>
        <dbReference type="Proteomes" id="UP000251144"/>
    </source>
</evidence>
<dbReference type="Proteomes" id="UP000251144">
    <property type="component" value="Unassembled WGS sequence"/>
</dbReference>
<dbReference type="EMBL" id="PRLB01000002">
    <property type="protein sequence ID" value="RAW55252.1"/>
    <property type="molecule type" value="Genomic_DNA"/>
</dbReference>
<dbReference type="InterPro" id="IPR054265">
    <property type="entry name" value="DUF6996"/>
</dbReference>
<dbReference type="InterPro" id="IPR055650">
    <property type="entry name" value="DUF7226"/>
</dbReference>
<evidence type="ECO:0000313" key="4">
    <source>
        <dbReference type="EMBL" id="RAW55252.1"/>
    </source>
</evidence>
<proteinExistence type="predicted"/>
<feature type="domain" description="DUF6997" evidence="2">
    <location>
        <begin position="66"/>
        <end position="238"/>
    </location>
</feature>
<dbReference type="AlphaFoldDB" id="A0A329U098"/>
<name>A0A329U098_9FIRM</name>
<sequence>MFERYDILSHIYNEGAFLISADQIKEYREPRLMVKFDHKINLPEPFRKNNLAILPVSRKKYIISGFEAYHKFEKVDKTVVQAKIPAEIQSLNINSISSETIALNCAFDSGILSDFLEEEILYPTVSGRMGTGEFGFTIQDKRISEAVEINVKNSQMEIDAAYEGIGSLTLIEAKRDVSEDFLVRQLYYPYRVWSAKVTKKVRPVFFVYSNGIFSLYEYEFKKAGNYNSLCLVRHKNYSIEDTEIELSDIENVARNTSLVNEPMVSFPQANRFERVINICELLNSHGLDREQITEEYAFDVRQTNYYTDAAIYLGLVEKAYKNGKPQYRLSKQGQQIINSGYRQRQLGFCQVILEHKAFRETFNCYMSSGVMPSVREIVSIMEKANIYRVDSEKTYKRRASTIIGWINWILGLL</sequence>
<dbReference type="Pfam" id="PF23871">
    <property type="entry name" value="DUF7226"/>
    <property type="match status" value="1"/>
</dbReference>
<evidence type="ECO:0000259" key="3">
    <source>
        <dbReference type="Pfam" id="PF23871"/>
    </source>
</evidence>
<gene>
    <name evidence="4" type="ORF">C4N26_03280</name>
</gene>
<evidence type="ECO:0000259" key="2">
    <source>
        <dbReference type="Pfam" id="PF22518"/>
    </source>
</evidence>
<evidence type="ECO:0000259" key="1">
    <source>
        <dbReference type="Pfam" id="PF22515"/>
    </source>
</evidence>
<dbReference type="OrthoDB" id="9774819at2"/>